<dbReference type="InterPro" id="IPR036457">
    <property type="entry name" value="PPM-type-like_dom_sf"/>
</dbReference>
<dbReference type="RefSeq" id="WP_034874842.1">
    <property type="nucleotide sequence ID" value="NZ_AZMV01000002.1"/>
</dbReference>
<dbReference type="AlphaFoldDB" id="W4NBT5"/>
<evidence type="ECO:0000313" key="2">
    <source>
        <dbReference type="EMBL" id="ETY71926.1"/>
    </source>
</evidence>
<dbReference type="InterPro" id="IPR001932">
    <property type="entry name" value="PPM-type_phosphatase-like_dom"/>
</dbReference>
<name>W4NBT5_9BIFI</name>
<dbReference type="eggNOG" id="COG0631">
    <property type="taxonomic scope" value="Bacteria"/>
</dbReference>
<dbReference type="GeneID" id="97503075"/>
<dbReference type="Proteomes" id="UP000019155">
    <property type="component" value="Unassembled WGS sequence"/>
</dbReference>
<reference evidence="2 3" key="1">
    <citation type="journal article" date="2014" name="Genome Announc.">
        <title>The Genome Sequence of Bifidobacterium moukalabense DSM 27321 Highlights the Close Phylogenetic Relatedness with the Bifidobacterium dentium Taxon.</title>
        <authorList>
            <person name="Lugli G.A."/>
            <person name="Duranti S."/>
            <person name="Milani C."/>
            <person name="Turroni F."/>
            <person name="Viappiani A."/>
            <person name="Mangifesta M."/>
            <person name="van Sinderen D."/>
            <person name="Ventura M."/>
        </authorList>
    </citation>
    <scope>NUCLEOTIDE SEQUENCE [LARGE SCALE GENOMIC DNA]</scope>
    <source>
        <strain evidence="2 3">DSM 27321</strain>
    </source>
</reference>
<dbReference type="SMART" id="SM00331">
    <property type="entry name" value="PP2C_SIG"/>
    <property type="match status" value="1"/>
</dbReference>
<dbReference type="OrthoDB" id="9801841at2"/>
<dbReference type="PROSITE" id="PS51746">
    <property type="entry name" value="PPM_2"/>
    <property type="match status" value="1"/>
</dbReference>
<organism evidence="2 3">
    <name type="scientific">Bifidobacterium moukalabense DSM 27321</name>
    <dbReference type="NCBI Taxonomy" id="1435051"/>
    <lineage>
        <taxon>Bacteria</taxon>
        <taxon>Bacillati</taxon>
        <taxon>Actinomycetota</taxon>
        <taxon>Actinomycetes</taxon>
        <taxon>Bifidobacteriales</taxon>
        <taxon>Bifidobacteriaceae</taxon>
        <taxon>Bifidobacterium</taxon>
    </lineage>
</organism>
<dbReference type="PATRIC" id="fig|1435051.3.peg.663"/>
<gene>
    <name evidence="2" type="ORF">BMOU_0665</name>
</gene>
<dbReference type="SUPFAM" id="SSF81606">
    <property type="entry name" value="PP2C-like"/>
    <property type="match status" value="1"/>
</dbReference>
<keyword evidence="3" id="KW-1185">Reference proteome</keyword>
<sequence length="296" mass="31234">MSVSHILAGLNSDVGLRRASNQDNALAEHGIFIVCDGMGGGMGGEQASEATVRHFARLGAKIARNRHDIEETLDAAQREVLTLGESLGGIAGTTVSGVIMPVDAGDGTARAADAANGNDSCYVINIGDSRTYHMCAAGDGGWDERTFTRITRDHSERQSVIDSGEMLPEEAFRNIPRNIITQCIGAPTGIAPDYYAADAFGRFIVCSDGLHAEVDKERFASIAAANGDPQAAADALVAAALRAGGNDNVTVVVVDMITVAPAVRDWTVGRLAEHDDIGDLQDDTLQTLRTIDIRRS</sequence>
<dbReference type="STRING" id="1435051.BMOU_0665"/>
<proteinExistence type="predicted"/>
<accession>W4NBT5</accession>
<dbReference type="EMBL" id="AZMV01000002">
    <property type="protein sequence ID" value="ETY71926.1"/>
    <property type="molecule type" value="Genomic_DNA"/>
</dbReference>
<comment type="caution">
    <text evidence="2">The sequence shown here is derived from an EMBL/GenBank/DDBJ whole genome shotgun (WGS) entry which is preliminary data.</text>
</comment>
<evidence type="ECO:0000313" key="3">
    <source>
        <dbReference type="Proteomes" id="UP000019155"/>
    </source>
</evidence>
<evidence type="ECO:0000259" key="1">
    <source>
        <dbReference type="PROSITE" id="PS51746"/>
    </source>
</evidence>
<feature type="domain" description="PPM-type phosphatase" evidence="1">
    <location>
        <begin position="7"/>
        <end position="256"/>
    </location>
</feature>
<dbReference type="SMART" id="SM00332">
    <property type="entry name" value="PP2Cc"/>
    <property type="match status" value="1"/>
</dbReference>
<protein>
    <submittedName>
        <fullName evidence="2">Protein phosphatase PrpC</fullName>
    </submittedName>
</protein>
<dbReference type="Gene3D" id="3.60.40.10">
    <property type="entry name" value="PPM-type phosphatase domain"/>
    <property type="match status" value="1"/>
</dbReference>